<organism evidence="2 3">
    <name type="scientific">Rhizoctonia solani</name>
    <dbReference type="NCBI Taxonomy" id="456999"/>
    <lineage>
        <taxon>Eukaryota</taxon>
        <taxon>Fungi</taxon>
        <taxon>Dikarya</taxon>
        <taxon>Basidiomycota</taxon>
        <taxon>Agaricomycotina</taxon>
        <taxon>Agaricomycetes</taxon>
        <taxon>Cantharellales</taxon>
        <taxon>Ceratobasidiaceae</taxon>
        <taxon>Rhizoctonia</taxon>
    </lineage>
</organism>
<gene>
    <name evidence="2" type="ORF">RHS01_05781</name>
</gene>
<proteinExistence type="predicted"/>
<feature type="region of interest" description="Disordered" evidence="1">
    <location>
        <begin position="37"/>
        <end position="111"/>
    </location>
</feature>
<accession>A0A8H7M6Z7</accession>
<name>A0A8H7M6Z7_9AGAM</name>
<evidence type="ECO:0000313" key="2">
    <source>
        <dbReference type="EMBL" id="KAF8755271.1"/>
    </source>
</evidence>
<sequence>MAKHHNAWDNGGAFKVLLGKPWLTQVKATQSFVNNTLHLPGLKPIPNAYPLTEKRTEEPEELEEPKGELKTEPKEELKVEPKVEEAKVELKEEEPKEEPKEESWQEQTVMP</sequence>
<dbReference type="Proteomes" id="UP000614334">
    <property type="component" value="Unassembled WGS sequence"/>
</dbReference>
<comment type="caution">
    <text evidence="2">The sequence shown here is derived from an EMBL/GenBank/DDBJ whole genome shotgun (WGS) entry which is preliminary data.</text>
</comment>
<dbReference type="AlphaFoldDB" id="A0A8H7M6Z7"/>
<protein>
    <submittedName>
        <fullName evidence="2">Uncharacterized protein</fullName>
    </submittedName>
</protein>
<evidence type="ECO:0000256" key="1">
    <source>
        <dbReference type="SAM" id="MobiDB-lite"/>
    </source>
</evidence>
<evidence type="ECO:0000313" key="3">
    <source>
        <dbReference type="Proteomes" id="UP000614334"/>
    </source>
</evidence>
<reference evidence="2" key="1">
    <citation type="submission" date="2020-09" db="EMBL/GenBank/DDBJ databases">
        <title>Comparative genome analyses of four rice-infecting Rhizoctonia solani isolates reveal extensive enrichment of homogalacturonan modification genes.</title>
        <authorList>
            <person name="Lee D.-Y."/>
            <person name="Jeon J."/>
            <person name="Kim K.-T."/>
            <person name="Cheong K."/>
            <person name="Song H."/>
            <person name="Choi G."/>
            <person name="Ko J."/>
            <person name="Opiyo S.O."/>
            <person name="Zuo S."/>
            <person name="Madhav S."/>
            <person name="Lee Y.-H."/>
            <person name="Wang G.-L."/>
        </authorList>
    </citation>
    <scope>NUCLEOTIDE SEQUENCE</scope>
    <source>
        <strain evidence="2">AG1-IA B2</strain>
    </source>
</reference>
<dbReference type="EMBL" id="JACYCF010000009">
    <property type="protein sequence ID" value="KAF8755271.1"/>
    <property type="molecule type" value="Genomic_DNA"/>
</dbReference>
<feature type="compositionally biased region" description="Basic and acidic residues" evidence="1">
    <location>
        <begin position="64"/>
        <end position="103"/>
    </location>
</feature>